<keyword evidence="2" id="KW-1185">Reference proteome</keyword>
<dbReference type="Proteomes" id="UP001310386">
    <property type="component" value="Unassembled WGS sequence"/>
</dbReference>
<reference evidence="1" key="1">
    <citation type="submission" date="2023-12" db="EMBL/GenBank/DDBJ databases">
        <title>Fervidustalea candida gen. nov., sp. nov., a novel member of the family Paenibacillaceae isolated from a geothermal area.</title>
        <authorList>
            <person name="Li W.-J."/>
            <person name="Jiao J.-Y."/>
            <person name="Chen Y."/>
        </authorList>
    </citation>
    <scope>NUCLEOTIDE SEQUENCE</scope>
    <source>
        <strain evidence="1">SYSU GA230002</strain>
    </source>
</reference>
<evidence type="ECO:0008006" key="3">
    <source>
        <dbReference type="Google" id="ProtNLM"/>
    </source>
</evidence>
<proteinExistence type="predicted"/>
<evidence type="ECO:0000313" key="1">
    <source>
        <dbReference type="EMBL" id="MEB3100969.1"/>
    </source>
</evidence>
<dbReference type="EMBL" id="JAYJLD010000005">
    <property type="protein sequence ID" value="MEB3100969.1"/>
    <property type="molecule type" value="Genomic_DNA"/>
</dbReference>
<dbReference type="Gene3D" id="3.30.70.270">
    <property type="match status" value="1"/>
</dbReference>
<dbReference type="SUPFAM" id="SSF46785">
    <property type="entry name" value="Winged helix' DNA-binding domain"/>
    <property type="match status" value="1"/>
</dbReference>
<dbReference type="InterPro" id="IPR043128">
    <property type="entry name" value="Rev_trsase/Diguanyl_cyclase"/>
</dbReference>
<gene>
    <name evidence="1" type="ORF">VF724_04760</name>
</gene>
<protein>
    <recommendedName>
        <fullName evidence="3">Transcriptional regulator</fullName>
    </recommendedName>
</protein>
<accession>A0ABU5ZEQ1</accession>
<evidence type="ECO:0000313" key="2">
    <source>
        <dbReference type="Proteomes" id="UP001310386"/>
    </source>
</evidence>
<dbReference type="RefSeq" id="WP_371753086.1">
    <property type="nucleotide sequence ID" value="NZ_JAYJLD010000005.1"/>
</dbReference>
<organism evidence="1 2">
    <name type="scientific">Ferviditalea candida</name>
    <dbReference type="NCBI Taxonomy" id="3108399"/>
    <lineage>
        <taxon>Bacteria</taxon>
        <taxon>Bacillati</taxon>
        <taxon>Bacillota</taxon>
        <taxon>Bacilli</taxon>
        <taxon>Bacillales</taxon>
        <taxon>Paenibacillaceae</taxon>
        <taxon>Ferviditalea</taxon>
    </lineage>
</organism>
<name>A0ABU5ZEQ1_9BACL</name>
<comment type="caution">
    <text evidence="1">The sequence shown here is derived from an EMBL/GenBank/DDBJ whole genome shotgun (WGS) entry which is preliminary data.</text>
</comment>
<dbReference type="InterPro" id="IPR036390">
    <property type="entry name" value="WH_DNA-bd_sf"/>
</dbReference>
<sequence>MAQQILAAVIGPKDSVDDCIAYSYKYPQLTFVPLSYESEKETREIVQSLQHQFDVILFTGPVPYYHAVDLDEVRNTPTVYIPFGGSSLYRALFQIRLENMGRISIDTISQGEIQSAYSELGIPNMTKHILEYDRALTLQEFVDFHKNAYDSGETSFALTCLRSCYLRLKELGVPALRVFPLQSVIRETLDKIALIGEGIQNKASQIVVGRISTDHSEQWSHKKTSHELQRLQLTLQQMILRYVEEIDGHFVSSSSNEYLFFTTRALFEKSTNFFTVPPLLEKIRKVLPFSVSIGVGYGGTANQAGIRANAALNKAKEFGGDACFVIHDNHQVTGPIGESHSVTVVTRTTDKGVLEQVDNVGVSATVFNRLMEAIHQTGAEFTANDLAAYLNITLRSTRRLLKQMEEAHVIEVIGQESLHTKGKPRRVYRLLGS</sequence>